<accession>A0A1F6TCW7</accession>
<feature type="domain" description="RNA 3'-terminal phosphate cyclase insert" evidence="8">
    <location>
        <begin position="181"/>
        <end position="275"/>
    </location>
</feature>
<evidence type="ECO:0000256" key="1">
    <source>
        <dbReference type="ARBA" id="ARBA00009206"/>
    </source>
</evidence>
<feature type="binding site" evidence="5">
    <location>
        <position position="100"/>
    </location>
    <ligand>
        <name>ATP</name>
        <dbReference type="ChEBI" id="CHEBI:30616"/>
    </ligand>
</feature>
<evidence type="ECO:0000256" key="2">
    <source>
        <dbReference type="ARBA" id="ARBA00022598"/>
    </source>
</evidence>
<dbReference type="Proteomes" id="UP000179344">
    <property type="component" value="Unassembled WGS sequence"/>
</dbReference>
<dbReference type="InterPro" id="IPR036553">
    <property type="entry name" value="RPTC_insert"/>
</dbReference>
<dbReference type="SUPFAM" id="SSF52913">
    <property type="entry name" value="RNA 3'-terminal phosphate cyclase, RPTC, insert domain"/>
    <property type="match status" value="1"/>
</dbReference>
<keyword evidence="5" id="KW-0067">ATP-binding</keyword>
<evidence type="ECO:0000256" key="5">
    <source>
        <dbReference type="HAMAP-Rule" id="MF_00200"/>
    </source>
</evidence>
<dbReference type="SUPFAM" id="SSF55205">
    <property type="entry name" value="EPT/RTPC-like"/>
    <property type="match status" value="1"/>
</dbReference>
<evidence type="ECO:0000313" key="9">
    <source>
        <dbReference type="EMBL" id="OGI42932.1"/>
    </source>
</evidence>
<protein>
    <recommendedName>
        <fullName evidence="5 6">RNA 3'-terminal phosphate cyclase</fullName>
        <shortName evidence="5">RNA cyclase</shortName>
        <shortName evidence="5">RNA-3'-phosphate cyclase</shortName>
        <ecNumber evidence="5 6">6.5.1.4</ecNumber>
    </recommendedName>
</protein>
<evidence type="ECO:0000256" key="6">
    <source>
        <dbReference type="NCBIfam" id="TIGR03399"/>
    </source>
</evidence>
<feature type="active site" description="Tele-AMP-histidine intermediate" evidence="5">
    <location>
        <position position="310"/>
    </location>
</feature>
<reference evidence="9 10" key="1">
    <citation type="journal article" date="2016" name="Nat. Commun.">
        <title>Thousands of microbial genomes shed light on interconnected biogeochemical processes in an aquifer system.</title>
        <authorList>
            <person name="Anantharaman K."/>
            <person name="Brown C.T."/>
            <person name="Hug L.A."/>
            <person name="Sharon I."/>
            <person name="Castelle C.J."/>
            <person name="Probst A.J."/>
            <person name="Thomas B.C."/>
            <person name="Singh A."/>
            <person name="Wilkins M.J."/>
            <person name="Karaoz U."/>
            <person name="Brodie E.L."/>
            <person name="Williams K.H."/>
            <person name="Hubbard S.S."/>
            <person name="Banfield J.F."/>
        </authorList>
    </citation>
    <scope>NUCLEOTIDE SEQUENCE [LARGE SCALE GENOMIC DNA]</scope>
</reference>
<dbReference type="PROSITE" id="PS01287">
    <property type="entry name" value="RTC"/>
    <property type="match status" value="1"/>
</dbReference>
<comment type="caution">
    <text evidence="9">The sequence shown here is derived from an EMBL/GenBank/DDBJ whole genome shotgun (WGS) entry which is preliminary data.</text>
</comment>
<feature type="binding site" evidence="5">
    <location>
        <begin position="284"/>
        <end position="288"/>
    </location>
    <ligand>
        <name>ATP</name>
        <dbReference type="ChEBI" id="CHEBI:30616"/>
    </ligand>
</feature>
<dbReference type="PANTHER" id="PTHR11096:SF0">
    <property type="entry name" value="RNA 3'-TERMINAL PHOSPHATE CYCLASE"/>
    <property type="match status" value="1"/>
</dbReference>
<proteinExistence type="inferred from homology"/>
<dbReference type="GO" id="GO:0006396">
    <property type="term" value="P:RNA processing"/>
    <property type="evidence" value="ECO:0007669"/>
    <property type="project" value="UniProtKB-UniRule"/>
</dbReference>
<evidence type="ECO:0000256" key="4">
    <source>
        <dbReference type="ARBA" id="ARBA00024481"/>
    </source>
</evidence>
<gene>
    <name evidence="5" type="primary">rtcA</name>
    <name evidence="9" type="ORF">A2V92_00840</name>
</gene>
<dbReference type="GO" id="GO:0005524">
    <property type="term" value="F:ATP binding"/>
    <property type="evidence" value="ECO:0007669"/>
    <property type="project" value="UniProtKB-KW"/>
</dbReference>
<dbReference type="NCBIfam" id="TIGR03399">
    <property type="entry name" value="RNA_3prim_cycl"/>
    <property type="match status" value="1"/>
</dbReference>
<dbReference type="InterPro" id="IPR013792">
    <property type="entry name" value="RNA3'P_cycl/enolpyr_Trfase_a/b"/>
</dbReference>
<dbReference type="GO" id="GO:0003963">
    <property type="term" value="F:RNA-3'-phosphate cyclase activity"/>
    <property type="evidence" value="ECO:0007669"/>
    <property type="project" value="UniProtKB-UniRule"/>
</dbReference>
<dbReference type="Gene3D" id="3.30.360.20">
    <property type="entry name" value="RNA 3'-terminal phosphate cyclase, insert domain"/>
    <property type="match status" value="1"/>
</dbReference>
<keyword evidence="2 5" id="KW-0436">Ligase</keyword>
<dbReference type="EC" id="6.5.1.4" evidence="5 6"/>
<dbReference type="Gene3D" id="3.65.10.20">
    <property type="entry name" value="RNA 3'-terminal phosphate cyclase domain"/>
    <property type="match status" value="1"/>
</dbReference>
<evidence type="ECO:0000313" key="10">
    <source>
        <dbReference type="Proteomes" id="UP000179344"/>
    </source>
</evidence>
<dbReference type="EMBL" id="MFST01000135">
    <property type="protein sequence ID" value="OGI42932.1"/>
    <property type="molecule type" value="Genomic_DNA"/>
</dbReference>
<dbReference type="Pfam" id="PF01137">
    <property type="entry name" value="RTC"/>
    <property type="match status" value="1"/>
</dbReference>
<evidence type="ECO:0000256" key="3">
    <source>
        <dbReference type="ARBA" id="ARBA00022741"/>
    </source>
</evidence>
<name>A0A1F6TCW7_9PROT</name>
<dbReference type="InterPro" id="IPR023797">
    <property type="entry name" value="RNA3'_phos_cyclase_dom"/>
</dbReference>
<dbReference type="HAMAP" id="MF_00200">
    <property type="entry name" value="RTC"/>
    <property type="match status" value="1"/>
</dbReference>
<dbReference type="Pfam" id="PF05189">
    <property type="entry name" value="RTC_insert"/>
    <property type="match status" value="1"/>
</dbReference>
<dbReference type="GO" id="GO:0005737">
    <property type="term" value="C:cytoplasm"/>
    <property type="evidence" value="ECO:0007669"/>
    <property type="project" value="UniProtKB-SubCell"/>
</dbReference>
<dbReference type="PIRSF" id="PIRSF005378">
    <property type="entry name" value="RNA3'_term_phos_cycl_euk"/>
    <property type="match status" value="1"/>
</dbReference>
<evidence type="ECO:0000259" key="8">
    <source>
        <dbReference type="Pfam" id="PF05189"/>
    </source>
</evidence>
<evidence type="ECO:0000259" key="7">
    <source>
        <dbReference type="Pfam" id="PF01137"/>
    </source>
</evidence>
<comment type="catalytic activity">
    <reaction evidence="4 5">
        <text>a 3'-end 3'-phospho-ribonucleotide-RNA + ATP = a 3'-end 2',3'-cyclophospho-ribonucleotide-RNA + AMP + diphosphate</text>
        <dbReference type="Rhea" id="RHEA:23976"/>
        <dbReference type="Rhea" id="RHEA-COMP:10463"/>
        <dbReference type="Rhea" id="RHEA-COMP:10464"/>
        <dbReference type="ChEBI" id="CHEBI:30616"/>
        <dbReference type="ChEBI" id="CHEBI:33019"/>
        <dbReference type="ChEBI" id="CHEBI:83062"/>
        <dbReference type="ChEBI" id="CHEBI:83064"/>
        <dbReference type="ChEBI" id="CHEBI:456215"/>
        <dbReference type="EC" id="6.5.1.4"/>
    </reaction>
</comment>
<keyword evidence="5" id="KW-0963">Cytoplasm</keyword>
<comment type="similarity">
    <text evidence="1 5">Belongs to the RNA 3'-terminal cyclase family. Type 1 subfamily.</text>
</comment>
<dbReference type="InterPro" id="IPR013791">
    <property type="entry name" value="RNA3'-term_phos_cycl_insert"/>
</dbReference>
<dbReference type="AlphaFoldDB" id="A0A1F6TCW7"/>
<organism evidence="9 10">
    <name type="scientific">Candidatus Muproteobacteria bacterium RBG_16_65_31</name>
    <dbReference type="NCBI Taxonomy" id="1817759"/>
    <lineage>
        <taxon>Bacteria</taxon>
        <taxon>Pseudomonadati</taxon>
        <taxon>Pseudomonadota</taxon>
        <taxon>Candidatus Muproteobacteria</taxon>
    </lineage>
</organism>
<sequence length="344" mass="36287">MLAIDGSHGEGGGQLLRTACAAAALTGRTIRLFDIRARRAPPGLAPQHLTAVKAVAELCRAEVEGLSVRAREITFRPGRPRGGEFRFDVGTAGSITLVLQACLPVAFACGEKVTLHLVGGTDVRAAPPLDYFRLVLLPLLGRMGLEAAIRLVRRGYYPRGGGEVVITVEPGTPRPLRLEAPGALEEISGTVHVANLPVGIAERMRATATQILSGYPPPHIEQQVLRRADAIGPGGAIVLRARTAHTLLGGAEVAQRGVPAERVGENAAQALRAELEAGATLDIHASDQLLVYLALADGPSCFLARGLSAHAQTAMWLLPQLLPVRFETAPAGRCTRVNVYPGRA</sequence>
<comment type="function">
    <text evidence="5">Catalyzes the conversion of 3'-phosphate to a 2',3'-cyclic phosphodiester at the end of RNA. The mechanism of action of the enzyme occurs in 3 steps: (A) adenylation of the enzyme by ATP; (B) transfer of adenylate to an RNA-N3'P to produce RNA-N3'PP5'A; (C) and attack of the adjacent 2'-hydroxyl on the 3'-phosphorus in the diester linkage to produce the cyclic end product. The biological role of this enzyme is unknown but it is likely to function in some aspects of cellular RNA processing.</text>
</comment>
<dbReference type="PANTHER" id="PTHR11096">
    <property type="entry name" value="RNA 3' TERMINAL PHOSPHATE CYCLASE"/>
    <property type="match status" value="1"/>
</dbReference>
<dbReference type="InterPro" id="IPR020719">
    <property type="entry name" value="RNA3'_term_phos_cycl-like_CS"/>
</dbReference>
<dbReference type="InterPro" id="IPR017770">
    <property type="entry name" value="RNA3'_term_phos_cyc_type_1"/>
</dbReference>
<feature type="domain" description="RNA 3'-terminal phosphate cyclase" evidence="7">
    <location>
        <begin position="9"/>
        <end position="327"/>
    </location>
</feature>
<dbReference type="InterPro" id="IPR037136">
    <property type="entry name" value="RNA3'_phos_cyclase_dom_sf"/>
</dbReference>
<comment type="subcellular location">
    <subcellularLocation>
        <location evidence="5">Cytoplasm</location>
    </subcellularLocation>
</comment>
<dbReference type="InterPro" id="IPR000228">
    <property type="entry name" value="RNA3'_term_phos_cyc"/>
</dbReference>
<keyword evidence="3 5" id="KW-0547">Nucleotide-binding</keyword>